<gene>
    <name evidence="1" type="ORF">GCM10009717_18640</name>
</gene>
<dbReference type="EMBL" id="BAAAMK010000002">
    <property type="protein sequence ID" value="GAA1952940.1"/>
    <property type="molecule type" value="Genomic_DNA"/>
</dbReference>
<name>A0ABN2QID6_9MICO</name>
<comment type="caution">
    <text evidence="1">The sequence shown here is derived from an EMBL/GenBank/DDBJ whole genome shotgun (WGS) entry which is preliminary data.</text>
</comment>
<accession>A0ABN2QID6</accession>
<proteinExistence type="predicted"/>
<reference evidence="1 2" key="1">
    <citation type="journal article" date="2019" name="Int. J. Syst. Evol. Microbiol.">
        <title>The Global Catalogue of Microorganisms (GCM) 10K type strain sequencing project: providing services to taxonomists for standard genome sequencing and annotation.</title>
        <authorList>
            <consortium name="The Broad Institute Genomics Platform"/>
            <consortium name="The Broad Institute Genome Sequencing Center for Infectious Disease"/>
            <person name="Wu L."/>
            <person name="Ma J."/>
        </authorList>
    </citation>
    <scope>NUCLEOTIDE SEQUENCE [LARGE SCALE GENOMIC DNA]</scope>
    <source>
        <strain evidence="1 2">JCM 13584</strain>
    </source>
</reference>
<keyword evidence="2" id="KW-1185">Reference proteome</keyword>
<evidence type="ECO:0000313" key="1">
    <source>
        <dbReference type="EMBL" id="GAA1952940.1"/>
    </source>
</evidence>
<sequence>MPAAAGAVPGPERNSILVPYSNCRRYVGFGPEHVRRRGRLEVIHEAERLSRDRMGGYRPF</sequence>
<protein>
    <submittedName>
        <fullName evidence="1">Uncharacterized protein</fullName>
    </submittedName>
</protein>
<evidence type="ECO:0000313" key="2">
    <source>
        <dbReference type="Proteomes" id="UP001499954"/>
    </source>
</evidence>
<organism evidence="1 2">
    <name type="scientific">Agromyces allii</name>
    <dbReference type="NCBI Taxonomy" id="393607"/>
    <lineage>
        <taxon>Bacteria</taxon>
        <taxon>Bacillati</taxon>
        <taxon>Actinomycetota</taxon>
        <taxon>Actinomycetes</taxon>
        <taxon>Micrococcales</taxon>
        <taxon>Microbacteriaceae</taxon>
        <taxon>Agromyces</taxon>
    </lineage>
</organism>
<dbReference type="Proteomes" id="UP001499954">
    <property type="component" value="Unassembled WGS sequence"/>
</dbReference>